<gene>
    <name evidence="3" type="ORF">J437_LFUL017241</name>
</gene>
<dbReference type="InterPro" id="IPR001406">
    <property type="entry name" value="PsdUridine_synth_TruA"/>
</dbReference>
<dbReference type="GO" id="GO:0005737">
    <property type="term" value="C:cytoplasm"/>
    <property type="evidence" value="ECO:0007669"/>
    <property type="project" value="TreeGrafter"/>
</dbReference>
<dbReference type="GO" id="GO:1990481">
    <property type="term" value="P:mRNA pseudouridine synthesis"/>
    <property type="evidence" value="ECO:0007669"/>
    <property type="project" value="TreeGrafter"/>
</dbReference>
<dbReference type="Proteomes" id="UP000792457">
    <property type="component" value="Unassembled WGS sequence"/>
</dbReference>
<protein>
    <recommendedName>
        <fullName evidence="5">tRNA pseudouridine synthase</fullName>
    </recommendedName>
</protein>
<name>A0A8K0KUA9_LADFU</name>
<reference evidence="3" key="1">
    <citation type="submission" date="2013-04" db="EMBL/GenBank/DDBJ databases">
        <authorList>
            <person name="Qu J."/>
            <person name="Murali S.C."/>
            <person name="Bandaranaike D."/>
            <person name="Bellair M."/>
            <person name="Blankenburg K."/>
            <person name="Chao H."/>
            <person name="Dinh H."/>
            <person name="Doddapaneni H."/>
            <person name="Downs B."/>
            <person name="Dugan-Rocha S."/>
            <person name="Elkadiri S."/>
            <person name="Gnanaolivu R.D."/>
            <person name="Hernandez B."/>
            <person name="Javaid M."/>
            <person name="Jayaseelan J.C."/>
            <person name="Lee S."/>
            <person name="Li M."/>
            <person name="Ming W."/>
            <person name="Munidasa M."/>
            <person name="Muniz J."/>
            <person name="Nguyen L."/>
            <person name="Ongeri F."/>
            <person name="Osuji N."/>
            <person name="Pu L.-L."/>
            <person name="Puazo M."/>
            <person name="Qu C."/>
            <person name="Quiroz J."/>
            <person name="Raj R."/>
            <person name="Weissenberger G."/>
            <person name="Xin Y."/>
            <person name="Zou X."/>
            <person name="Han Y."/>
            <person name="Richards S."/>
            <person name="Worley K."/>
            <person name="Muzny D."/>
            <person name="Gibbs R."/>
        </authorList>
    </citation>
    <scope>NUCLEOTIDE SEQUENCE</scope>
    <source>
        <strain evidence="3">Sampled in the wild</strain>
    </source>
</reference>
<accession>A0A8K0KUA9</accession>
<keyword evidence="1" id="KW-0413">Isomerase</keyword>
<dbReference type="PANTHER" id="PTHR11142:SF5">
    <property type="entry name" value="TRNA PSEUDOURIDINE(38_39) SYNTHASE"/>
    <property type="match status" value="1"/>
</dbReference>
<evidence type="ECO:0008006" key="5">
    <source>
        <dbReference type="Google" id="ProtNLM"/>
    </source>
</evidence>
<keyword evidence="4" id="KW-1185">Reference proteome</keyword>
<comment type="caution">
    <text evidence="3">The sequence shown here is derived from an EMBL/GenBank/DDBJ whole genome shotgun (WGS) entry which is preliminary data.</text>
</comment>
<evidence type="ECO:0000256" key="2">
    <source>
        <dbReference type="SAM" id="MobiDB-lite"/>
    </source>
</evidence>
<dbReference type="GO" id="GO:0003723">
    <property type="term" value="F:RNA binding"/>
    <property type="evidence" value="ECO:0007669"/>
    <property type="project" value="InterPro"/>
</dbReference>
<dbReference type="InterPro" id="IPR020094">
    <property type="entry name" value="TruA/RsuA/RluB/E/F_N"/>
</dbReference>
<feature type="region of interest" description="Disordered" evidence="2">
    <location>
        <begin position="150"/>
        <end position="172"/>
    </location>
</feature>
<reference evidence="3" key="2">
    <citation type="submission" date="2017-10" db="EMBL/GenBank/DDBJ databases">
        <title>Ladona fulva Genome sequencing and assembly.</title>
        <authorList>
            <person name="Murali S."/>
            <person name="Richards S."/>
            <person name="Bandaranaike D."/>
            <person name="Bellair M."/>
            <person name="Blankenburg K."/>
            <person name="Chao H."/>
            <person name="Dinh H."/>
            <person name="Doddapaneni H."/>
            <person name="Dugan-Rocha S."/>
            <person name="Elkadiri S."/>
            <person name="Gnanaolivu R."/>
            <person name="Hernandez B."/>
            <person name="Skinner E."/>
            <person name="Javaid M."/>
            <person name="Lee S."/>
            <person name="Li M."/>
            <person name="Ming W."/>
            <person name="Munidasa M."/>
            <person name="Muniz J."/>
            <person name="Nguyen L."/>
            <person name="Hughes D."/>
            <person name="Osuji N."/>
            <person name="Pu L.-L."/>
            <person name="Puazo M."/>
            <person name="Qu C."/>
            <person name="Quiroz J."/>
            <person name="Raj R."/>
            <person name="Weissenberger G."/>
            <person name="Xin Y."/>
            <person name="Zou X."/>
            <person name="Han Y."/>
            <person name="Worley K."/>
            <person name="Muzny D."/>
            <person name="Gibbs R."/>
        </authorList>
    </citation>
    <scope>NUCLEOTIDE SEQUENCE</scope>
    <source>
        <strain evidence="3">Sampled in the wild</strain>
    </source>
</reference>
<evidence type="ECO:0000313" key="4">
    <source>
        <dbReference type="Proteomes" id="UP000792457"/>
    </source>
</evidence>
<dbReference type="PANTHER" id="PTHR11142">
    <property type="entry name" value="PSEUDOURIDYLATE SYNTHASE"/>
    <property type="match status" value="1"/>
</dbReference>
<sequence length="244" mass="28409">MSVVKKQKKKFNEEDLDGFTKEELIDRVRQLIAHNKQLKNVISKKIQSESNGEGASKKERKFDFSKCSKRHIFLKLLYLGWDYQGFATQEDTNKTIEWELFEALKKSCLIDERATSNYHRCGRTDKGVSAFGQVISIDVRSRVLKQPENENCENTDEGVSVSNQEPLKPDYTSTITTESENIESELEYCKILNRLLPQQIRAIAWSPVSPEESARFNCRKRTYKYFFPRGNLNLKYDLILLNFS</sequence>
<proteinExistence type="predicted"/>
<dbReference type="GO" id="GO:0009982">
    <property type="term" value="F:pseudouridine synthase activity"/>
    <property type="evidence" value="ECO:0007669"/>
    <property type="project" value="InterPro"/>
</dbReference>
<dbReference type="SUPFAM" id="SSF55120">
    <property type="entry name" value="Pseudouridine synthase"/>
    <property type="match status" value="1"/>
</dbReference>
<dbReference type="Gene3D" id="3.30.70.580">
    <property type="entry name" value="Pseudouridine synthase I, catalytic domain, N-terminal subdomain"/>
    <property type="match status" value="1"/>
</dbReference>
<dbReference type="AlphaFoldDB" id="A0A8K0KUA9"/>
<dbReference type="GO" id="GO:0031119">
    <property type="term" value="P:tRNA pseudouridine synthesis"/>
    <property type="evidence" value="ECO:0007669"/>
    <property type="project" value="TreeGrafter"/>
</dbReference>
<organism evidence="3 4">
    <name type="scientific">Ladona fulva</name>
    <name type="common">Scarce chaser dragonfly</name>
    <name type="synonym">Libellula fulva</name>
    <dbReference type="NCBI Taxonomy" id="123851"/>
    <lineage>
        <taxon>Eukaryota</taxon>
        <taxon>Metazoa</taxon>
        <taxon>Ecdysozoa</taxon>
        <taxon>Arthropoda</taxon>
        <taxon>Hexapoda</taxon>
        <taxon>Insecta</taxon>
        <taxon>Pterygota</taxon>
        <taxon>Palaeoptera</taxon>
        <taxon>Odonata</taxon>
        <taxon>Epiprocta</taxon>
        <taxon>Anisoptera</taxon>
        <taxon>Libelluloidea</taxon>
        <taxon>Libellulidae</taxon>
        <taxon>Ladona</taxon>
    </lineage>
</organism>
<dbReference type="OrthoDB" id="25767at2759"/>
<dbReference type="FunFam" id="3.30.70.580:FF:000007">
    <property type="entry name" value="tRNA pseudouridine synthase"/>
    <property type="match status" value="1"/>
</dbReference>
<evidence type="ECO:0000256" key="1">
    <source>
        <dbReference type="ARBA" id="ARBA00023235"/>
    </source>
</evidence>
<evidence type="ECO:0000313" key="3">
    <source>
        <dbReference type="EMBL" id="KAG8238348.1"/>
    </source>
</evidence>
<dbReference type="InterPro" id="IPR020103">
    <property type="entry name" value="PsdUridine_synth_cat_dom_sf"/>
</dbReference>
<dbReference type="EMBL" id="KZ309339">
    <property type="protein sequence ID" value="KAG8238348.1"/>
    <property type="molecule type" value="Genomic_DNA"/>
</dbReference>
<dbReference type="GO" id="GO:0005634">
    <property type="term" value="C:nucleus"/>
    <property type="evidence" value="ECO:0007669"/>
    <property type="project" value="TreeGrafter"/>
</dbReference>